<reference evidence="1 2" key="1">
    <citation type="submission" date="2019-08" db="EMBL/GenBank/DDBJ databases">
        <title>Draft genome sequences of two oriental melons (Cucumis melo L. var makuwa).</title>
        <authorList>
            <person name="Kwon S.-Y."/>
        </authorList>
    </citation>
    <scope>NUCLEOTIDE SEQUENCE [LARGE SCALE GENOMIC DNA]</scope>
    <source>
        <strain evidence="2">cv. Chang Bougi</strain>
        <tissue evidence="1">Leaf</tissue>
    </source>
</reference>
<dbReference type="AlphaFoldDB" id="A0A5D3CMZ2"/>
<name>A0A5D3CMZ2_CUCMM</name>
<dbReference type="EMBL" id="SSTD01010431">
    <property type="protein sequence ID" value="TYK11796.1"/>
    <property type="molecule type" value="Genomic_DNA"/>
</dbReference>
<protein>
    <submittedName>
        <fullName evidence="1">40S ribosomal protein S20-2-like isoform X2</fullName>
    </submittedName>
</protein>
<proteinExistence type="predicted"/>
<sequence length="173" mass="20036">MAGSSMCTYERYVVTVYAIMVELDRGCYHGSRLAMVDWVQVCWPYLWLLVKVGELETELVEINANNAKLQCSYNELVEYKLILQKVTYDHLWVLNLLIHGFAARVMKPIKPDLEDAQEQIHEIRITLSSKNVKNLEKGAQKVYDSPPYKTTFFLPAKHHYAKLRDRVGSQAIE</sequence>
<keyword evidence="1" id="KW-0689">Ribosomal protein</keyword>
<comment type="caution">
    <text evidence="1">The sequence shown here is derived from an EMBL/GenBank/DDBJ whole genome shotgun (WGS) entry which is preliminary data.</text>
</comment>
<dbReference type="GO" id="GO:0005840">
    <property type="term" value="C:ribosome"/>
    <property type="evidence" value="ECO:0007669"/>
    <property type="project" value="UniProtKB-KW"/>
</dbReference>
<accession>A0A5D3CMZ2</accession>
<evidence type="ECO:0000313" key="2">
    <source>
        <dbReference type="Proteomes" id="UP000321947"/>
    </source>
</evidence>
<keyword evidence="1" id="KW-0687">Ribonucleoprotein</keyword>
<dbReference type="Proteomes" id="UP000321947">
    <property type="component" value="Unassembled WGS sequence"/>
</dbReference>
<organism evidence="1 2">
    <name type="scientific">Cucumis melo var. makuwa</name>
    <name type="common">Oriental melon</name>
    <dbReference type="NCBI Taxonomy" id="1194695"/>
    <lineage>
        <taxon>Eukaryota</taxon>
        <taxon>Viridiplantae</taxon>
        <taxon>Streptophyta</taxon>
        <taxon>Embryophyta</taxon>
        <taxon>Tracheophyta</taxon>
        <taxon>Spermatophyta</taxon>
        <taxon>Magnoliopsida</taxon>
        <taxon>eudicotyledons</taxon>
        <taxon>Gunneridae</taxon>
        <taxon>Pentapetalae</taxon>
        <taxon>rosids</taxon>
        <taxon>fabids</taxon>
        <taxon>Cucurbitales</taxon>
        <taxon>Cucurbitaceae</taxon>
        <taxon>Benincaseae</taxon>
        <taxon>Cucumis</taxon>
    </lineage>
</organism>
<evidence type="ECO:0000313" key="1">
    <source>
        <dbReference type="EMBL" id="TYK11796.1"/>
    </source>
</evidence>
<gene>
    <name evidence="1" type="ORF">E5676_scaffold152G00060</name>
</gene>